<name>A0AAN7S459_MYCAM</name>
<reference evidence="1 2" key="1">
    <citation type="journal article" date="2023" name="J. Hered.">
        <title>Chromosome-level genome of the wood stork (Mycteria americana) provides insight into avian chromosome evolution.</title>
        <authorList>
            <person name="Flamio R. Jr."/>
            <person name="Ramstad K.M."/>
        </authorList>
    </citation>
    <scope>NUCLEOTIDE SEQUENCE [LARGE SCALE GENOMIC DNA]</scope>
    <source>
        <strain evidence="1">JAX WOST 10</strain>
    </source>
</reference>
<dbReference type="GO" id="GO:0007508">
    <property type="term" value="P:larval heart development"/>
    <property type="evidence" value="ECO:0007669"/>
    <property type="project" value="TreeGrafter"/>
</dbReference>
<sequence length="108" mass="12398">MHENGSWPLSPWTFPSCYREDSFRHARNSNRDGVRKAKAQLELNMARDAKNSKKGFYRYVSQKRKVKESIPPLMSKTGKLVTRDEKAAEVLNNFFTSVFTGNLSSHTS</sequence>
<organism evidence="1 2">
    <name type="scientific">Mycteria americana</name>
    <name type="common">Wood stork</name>
    <dbReference type="NCBI Taxonomy" id="33587"/>
    <lineage>
        <taxon>Eukaryota</taxon>
        <taxon>Metazoa</taxon>
        <taxon>Chordata</taxon>
        <taxon>Craniata</taxon>
        <taxon>Vertebrata</taxon>
        <taxon>Euteleostomi</taxon>
        <taxon>Archelosauria</taxon>
        <taxon>Archosauria</taxon>
        <taxon>Dinosauria</taxon>
        <taxon>Saurischia</taxon>
        <taxon>Theropoda</taxon>
        <taxon>Coelurosauria</taxon>
        <taxon>Aves</taxon>
        <taxon>Neognathae</taxon>
        <taxon>Neoaves</taxon>
        <taxon>Aequornithes</taxon>
        <taxon>Ciconiiformes</taxon>
        <taxon>Ciconiidae</taxon>
        <taxon>Mycteria</taxon>
    </lineage>
</organism>
<evidence type="ECO:0000313" key="1">
    <source>
        <dbReference type="EMBL" id="KAK4817803.1"/>
    </source>
</evidence>
<dbReference type="GO" id="GO:0031012">
    <property type="term" value="C:extracellular matrix"/>
    <property type="evidence" value="ECO:0007669"/>
    <property type="project" value="TreeGrafter"/>
</dbReference>
<dbReference type="PANTHER" id="PTHR33395:SF22">
    <property type="entry name" value="REVERSE TRANSCRIPTASE DOMAIN-CONTAINING PROTEIN"/>
    <property type="match status" value="1"/>
</dbReference>
<proteinExistence type="predicted"/>
<dbReference type="GO" id="GO:0061343">
    <property type="term" value="P:cell adhesion involved in heart morphogenesis"/>
    <property type="evidence" value="ECO:0007669"/>
    <property type="project" value="TreeGrafter"/>
</dbReference>
<dbReference type="EMBL" id="JAUNZN010000008">
    <property type="protein sequence ID" value="KAK4817803.1"/>
    <property type="molecule type" value="Genomic_DNA"/>
</dbReference>
<dbReference type="PANTHER" id="PTHR33395">
    <property type="entry name" value="TRANSCRIPTASE, PUTATIVE-RELATED-RELATED"/>
    <property type="match status" value="1"/>
</dbReference>
<keyword evidence="2" id="KW-1185">Reference proteome</keyword>
<gene>
    <name evidence="1" type="ORF">QYF61_027854</name>
</gene>
<evidence type="ECO:0000313" key="2">
    <source>
        <dbReference type="Proteomes" id="UP001333110"/>
    </source>
</evidence>
<dbReference type="Proteomes" id="UP001333110">
    <property type="component" value="Unassembled WGS sequence"/>
</dbReference>
<dbReference type="AlphaFoldDB" id="A0AAN7S459"/>
<comment type="caution">
    <text evidence="1">The sequence shown here is derived from an EMBL/GenBank/DDBJ whole genome shotgun (WGS) entry which is preliminary data.</text>
</comment>
<protein>
    <submittedName>
        <fullName evidence="1">Uncharacterized protein</fullName>
    </submittedName>
</protein>
<accession>A0AAN7S459</accession>